<keyword evidence="2" id="KW-1133">Transmembrane helix</keyword>
<dbReference type="EMBL" id="SOZI01000146">
    <property type="protein sequence ID" value="TNY18297.1"/>
    <property type="molecule type" value="Genomic_DNA"/>
</dbReference>
<protein>
    <submittedName>
        <fullName evidence="3">Uncharacterized protein</fullName>
    </submittedName>
</protein>
<evidence type="ECO:0000313" key="3">
    <source>
        <dbReference type="EMBL" id="TNY18297.1"/>
    </source>
</evidence>
<feature type="compositionally biased region" description="Low complexity" evidence="1">
    <location>
        <begin position="552"/>
        <end position="580"/>
    </location>
</feature>
<organism evidence="3 4">
    <name type="scientific">Rhodotorula diobovata</name>
    <dbReference type="NCBI Taxonomy" id="5288"/>
    <lineage>
        <taxon>Eukaryota</taxon>
        <taxon>Fungi</taxon>
        <taxon>Dikarya</taxon>
        <taxon>Basidiomycota</taxon>
        <taxon>Pucciniomycotina</taxon>
        <taxon>Microbotryomycetes</taxon>
        <taxon>Sporidiobolales</taxon>
        <taxon>Sporidiobolaceae</taxon>
        <taxon>Rhodotorula</taxon>
    </lineage>
</organism>
<dbReference type="AlphaFoldDB" id="A0A5C5FN62"/>
<feature type="transmembrane region" description="Helical" evidence="2">
    <location>
        <begin position="242"/>
        <end position="265"/>
    </location>
</feature>
<name>A0A5C5FN62_9BASI</name>
<feature type="compositionally biased region" description="Basic and acidic residues" evidence="1">
    <location>
        <begin position="613"/>
        <end position="625"/>
    </location>
</feature>
<dbReference type="Gene3D" id="1.20.5.510">
    <property type="entry name" value="Single helix bin"/>
    <property type="match status" value="1"/>
</dbReference>
<gene>
    <name evidence="3" type="ORF">DMC30DRAFT_63343</name>
</gene>
<dbReference type="OrthoDB" id="2537753at2759"/>
<feature type="compositionally biased region" description="Low complexity" evidence="1">
    <location>
        <begin position="105"/>
        <end position="134"/>
    </location>
</feature>
<feature type="compositionally biased region" description="Polar residues" evidence="1">
    <location>
        <begin position="593"/>
        <end position="609"/>
    </location>
</feature>
<feature type="region of interest" description="Disordered" evidence="1">
    <location>
        <begin position="457"/>
        <end position="510"/>
    </location>
</feature>
<evidence type="ECO:0000256" key="1">
    <source>
        <dbReference type="SAM" id="MobiDB-lite"/>
    </source>
</evidence>
<sequence>MSTSCEVLPGTVEYATSVSTRTVFATAVSTAPAVTVTTSTPVVTSNCLLPTILGDLALCSTSTSFSPVATVVPGSVATVTSSSESLVTVTETRQGADRTTCAVVAASPSPSSSSGAETAPTAASSSSPTSTTQPILAASTTVTFATTTITAGPTSSSAPPTSESSPAERASSETSAPDVATTPAPSVVEAAQSSAESPLGRSTSYVTSWVTIIDASGRTMTSAETVPTLLNMPASSSSTNNVGAIAGGVVGGIAALVLVGVVFFLMRKRRGCFGKGDEGIEDDVWDPAPYSGYRRGTAAPRSGGGGGAGAGGTGVAAAGGATLTDEKAIDDDRRVDAATLERHQSWYKSLDGHGSRELDPWEEAYDGMAERSTSPVAARNLNAHVPQPLPYASTRPPRSSHGPQRSMSNRLSVQSHSSHSHEASMPPAMLPSVPIPDYRLSQLSEFGYRQPMVPPLPPLPSEYVNDDPRLSPPPHSHSPPFERMRSTSPTFHQVGPRAFAPLPPRSDPALARQRSLPALALPVHMRSASYSGPHSARPSLGALQPLPGGSGSTSAGSSASPSRGRTDDSLSSGSGSATSKGRTHSYSMPVLNYSPTSASVATTARSKASSAGHDVDEHGDDREPSLKAPLPTLERLKRPAMARADSDDSLLVPSQWLGARVVNGDAGRSVESLTAP</sequence>
<evidence type="ECO:0000256" key="2">
    <source>
        <dbReference type="SAM" id="Phobius"/>
    </source>
</evidence>
<dbReference type="Proteomes" id="UP000311382">
    <property type="component" value="Unassembled WGS sequence"/>
</dbReference>
<feature type="compositionally biased region" description="Low complexity" evidence="1">
    <location>
        <begin position="150"/>
        <end position="198"/>
    </location>
</feature>
<keyword evidence="2" id="KW-0812">Transmembrane</keyword>
<feature type="region of interest" description="Disordered" evidence="1">
    <location>
        <begin position="386"/>
        <end position="430"/>
    </location>
</feature>
<dbReference type="STRING" id="5288.A0A5C5FN62"/>
<proteinExistence type="predicted"/>
<comment type="caution">
    <text evidence="3">The sequence shown here is derived from an EMBL/GenBank/DDBJ whole genome shotgun (WGS) entry which is preliminary data.</text>
</comment>
<reference evidence="3 4" key="1">
    <citation type="submission" date="2019-03" db="EMBL/GenBank/DDBJ databases">
        <title>Rhodosporidium diobovatum UCD-FST 08-225 genome sequencing, assembly, and annotation.</title>
        <authorList>
            <person name="Fakankun I.U."/>
            <person name="Fristensky B."/>
            <person name="Levin D.B."/>
        </authorList>
    </citation>
    <scope>NUCLEOTIDE SEQUENCE [LARGE SCALE GENOMIC DNA]</scope>
    <source>
        <strain evidence="3 4">UCD-FST 08-225</strain>
    </source>
</reference>
<feature type="region of interest" description="Disordered" evidence="1">
    <location>
        <begin position="92"/>
        <end position="134"/>
    </location>
</feature>
<keyword evidence="2" id="KW-0472">Membrane</keyword>
<feature type="region of interest" description="Disordered" evidence="1">
    <location>
        <begin position="150"/>
        <end position="200"/>
    </location>
</feature>
<keyword evidence="4" id="KW-1185">Reference proteome</keyword>
<accession>A0A5C5FN62</accession>
<feature type="compositionally biased region" description="Polar residues" evidence="1">
    <location>
        <begin position="401"/>
        <end position="417"/>
    </location>
</feature>
<feature type="region of interest" description="Disordered" evidence="1">
    <location>
        <begin position="528"/>
        <end position="647"/>
    </location>
</feature>
<evidence type="ECO:0000313" key="4">
    <source>
        <dbReference type="Proteomes" id="UP000311382"/>
    </source>
</evidence>